<dbReference type="EMBL" id="JARPUR010000002">
    <property type="protein sequence ID" value="KAK4882607.1"/>
    <property type="molecule type" value="Genomic_DNA"/>
</dbReference>
<comment type="caution">
    <text evidence="2">The sequence shown here is derived from an EMBL/GenBank/DDBJ whole genome shotgun (WGS) entry which is preliminary data.</text>
</comment>
<dbReference type="AlphaFoldDB" id="A0AAN7Q1Z7"/>
<evidence type="ECO:0000256" key="1">
    <source>
        <dbReference type="SAM" id="MobiDB-lite"/>
    </source>
</evidence>
<name>A0AAN7Q1Z7_9COLE</name>
<keyword evidence="3" id="KW-1185">Reference proteome</keyword>
<evidence type="ECO:0000313" key="2">
    <source>
        <dbReference type="EMBL" id="KAK4882607.1"/>
    </source>
</evidence>
<reference evidence="3" key="1">
    <citation type="submission" date="2023-01" db="EMBL/GenBank/DDBJ databases">
        <title>Key to firefly adult light organ development and bioluminescence: homeobox transcription factors regulate luciferase expression and transportation to peroxisome.</title>
        <authorList>
            <person name="Fu X."/>
        </authorList>
    </citation>
    <scope>NUCLEOTIDE SEQUENCE [LARGE SCALE GENOMIC DNA]</scope>
</reference>
<evidence type="ECO:0000313" key="3">
    <source>
        <dbReference type="Proteomes" id="UP001353858"/>
    </source>
</evidence>
<protein>
    <submittedName>
        <fullName evidence="2">Uncharacterized protein</fullName>
    </submittedName>
</protein>
<accession>A0AAN7Q1Z7</accession>
<proteinExistence type="predicted"/>
<organism evidence="2 3">
    <name type="scientific">Aquatica leii</name>
    <dbReference type="NCBI Taxonomy" id="1421715"/>
    <lineage>
        <taxon>Eukaryota</taxon>
        <taxon>Metazoa</taxon>
        <taxon>Ecdysozoa</taxon>
        <taxon>Arthropoda</taxon>
        <taxon>Hexapoda</taxon>
        <taxon>Insecta</taxon>
        <taxon>Pterygota</taxon>
        <taxon>Neoptera</taxon>
        <taxon>Endopterygota</taxon>
        <taxon>Coleoptera</taxon>
        <taxon>Polyphaga</taxon>
        <taxon>Elateriformia</taxon>
        <taxon>Elateroidea</taxon>
        <taxon>Lampyridae</taxon>
        <taxon>Luciolinae</taxon>
        <taxon>Aquatica</taxon>
    </lineage>
</organism>
<dbReference type="Proteomes" id="UP001353858">
    <property type="component" value="Unassembled WGS sequence"/>
</dbReference>
<feature type="region of interest" description="Disordered" evidence="1">
    <location>
        <begin position="104"/>
        <end position="125"/>
    </location>
</feature>
<sequence>MAEKHVIKISAIISFFKDDEKLIARGENALESGHLNSTTFDADLSILRGSVHASMRDRQYSVEVSFNSDWNIVEATCTYMPKSVEVLLLLAASKENFELFDTITSEEESSSESQTESSESDYRNS</sequence>
<gene>
    <name evidence="2" type="ORF">RN001_005926</name>
</gene>